<dbReference type="EMBL" id="CP016808">
    <property type="protein sequence ID" value="ANY65301.1"/>
    <property type="molecule type" value="Genomic_DNA"/>
</dbReference>
<evidence type="ECO:0000313" key="5">
    <source>
        <dbReference type="EMBL" id="ANY65301.1"/>
    </source>
</evidence>
<comment type="catalytic activity">
    <reaction evidence="1">
        <text>3',5'-cyclic CMP + H2O = CMP + H(+)</text>
        <dbReference type="Rhea" id="RHEA:72675"/>
        <dbReference type="ChEBI" id="CHEBI:15377"/>
        <dbReference type="ChEBI" id="CHEBI:15378"/>
        <dbReference type="ChEBI" id="CHEBI:58003"/>
        <dbReference type="ChEBI" id="CHEBI:60377"/>
    </reaction>
    <physiologicalReaction direction="left-to-right" evidence="1">
        <dbReference type="Rhea" id="RHEA:72676"/>
    </physiologicalReaction>
</comment>
<dbReference type="PANTHER" id="PTHR42951">
    <property type="entry name" value="METALLO-BETA-LACTAMASE DOMAIN-CONTAINING"/>
    <property type="match status" value="1"/>
</dbReference>
<evidence type="ECO:0000256" key="1">
    <source>
        <dbReference type="ARBA" id="ARBA00034221"/>
    </source>
</evidence>
<dbReference type="CDD" id="cd07721">
    <property type="entry name" value="yflN-like_MBL-fold"/>
    <property type="match status" value="1"/>
</dbReference>
<reference evidence="5" key="1">
    <citation type="submission" date="2016-08" db="EMBL/GenBank/DDBJ databases">
        <title>Complete Genome Seqeunce of Paenibacillus sp. BIHB 4019 from tea rhizoplane.</title>
        <authorList>
            <person name="Thakur R."/>
            <person name="Swarnkar M.K."/>
            <person name="Gulati A."/>
        </authorList>
    </citation>
    <scope>NUCLEOTIDE SEQUENCE [LARGE SCALE GENOMIC DNA]</scope>
    <source>
        <strain evidence="5">BIHB4019</strain>
    </source>
</reference>
<comment type="function">
    <text evidence="2">Counteracts the endogenous Pycsar antiviral defense system. Phosphodiesterase that enables metal-dependent hydrolysis of host cyclic nucleotide Pycsar defense signals such as cCMP and cUMP.</text>
</comment>
<protein>
    <recommendedName>
        <fullName evidence="4">Metallo-beta-lactamase domain-containing protein</fullName>
    </recommendedName>
</protein>
<feature type="domain" description="Metallo-beta-lactamase" evidence="4">
    <location>
        <begin position="20"/>
        <end position="212"/>
    </location>
</feature>
<name>A0A1B2DC62_9BACL</name>
<dbReference type="InterPro" id="IPR001279">
    <property type="entry name" value="Metallo-B-lactamas"/>
</dbReference>
<accession>A0A1B2DC62</accession>
<dbReference type="InterPro" id="IPR036866">
    <property type="entry name" value="RibonucZ/Hydroxyglut_hydro"/>
</dbReference>
<evidence type="ECO:0000256" key="3">
    <source>
        <dbReference type="ARBA" id="ARBA00048505"/>
    </source>
</evidence>
<dbReference type="PANTHER" id="PTHR42951:SF9">
    <property type="entry name" value="METAL-DEPENDENT HYDROLASE"/>
    <property type="match status" value="1"/>
</dbReference>
<evidence type="ECO:0000256" key="2">
    <source>
        <dbReference type="ARBA" id="ARBA00034301"/>
    </source>
</evidence>
<evidence type="ECO:0000259" key="4">
    <source>
        <dbReference type="SMART" id="SM00849"/>
    </source>
</evidence>
<dbReference type="SUPFAM" id="SSF56281">
    <property type="entry name" value="Metallo-hydrolase/oxidoreductase"/>
    <property type="match status" value="1"/>
</dbReference>
<dbReference type="Gene3D" id="3.60.15.10">
    <property type="entry name" value="Ribonuclease Z/Hydroxyacylglutathione hydrolase-like"/>
    <property type="match status" value="1"/>
</dbReference>
<proteinExistence type="predicted"/>
<comment type="catalytic activity">
    <reaction evidence="3">
        <text>3',5'-cyclic UMP + H2O = UMP + H(+)</text>
        <dbReference type="Rhea" id="RHEA:70575"/>
        <dbReference type="ChEBI" id="CHEBI:15377"/>
        <dbReference type="ChEBI" id="CHEBI:15378"/>
        <dbReference type="ChEBI" id="CHEBI:57865"/>
        <dbReference type="ChEBI" id="CHEBI:184387"/>
    </reaction>
    <physiologicalReaction direction="left-to-right" evidence="3">
        <dbReference type="Rhea" id="RHEA:70576"/>
    </physiologicalReaction>
</comment>
<sequence length="240" mass="25690">MRMTKHQHIYQLTYLPHVFPVNCYLVEEEDGLTLVDAALPNNAEAIMQAARKLGKPIVRIVLTHAHDDHIGALDALKAQLPDAVVAISARDARLLRGDRSLEPGEPVTPIRGGVPKKVATKPDLLLQDGDRIGSLLAVAAPGHTPGSMAFLDTRGGELIVGDAFQLRGGVAVSGHVRPLFPFPAWATWNKQQSLISARRLLALKPSLLAVGHGNLLVDPVAAMEQAIKAAERKLSAAAVH</sequence>
<gene>
    <name evidence="5" type="ORF">BBD42_01500</name>
</gene>
<dbReference type="AlphaFoldDB" id="A0A1B2DC62"/>
<dbReference type="SMART" id="SM00849">
    <property type="entry name" value="Lactamase_B"/>
    <property type="match status" value="1"/>
</dbReference>
<organism evidence="5">
    <name type="scientific">Paenibacillus sp. BIHB 4019</name>
    <dbReference type="NCBI Taxonomy" id="1870819"/>
    <lineage>
        <taxon>Bacteria</taxon>
        <taxon>Bacillati</taxon>
        <taxon>Bacillota</taxon>
        <taxon>Bacilli</taxon>
        <taxon>Bacillales</taxon>
        <taxon>Paenibacillaceae</taxon>
        <taxon>Paenibacillus</taxon>
    </lineage>
</organism>
<dbReference type="InterPro" id="IPR050855">
    <property type="entry name" value="NDM-1-like"/>
</dbReference>
<dbReference type="Pfam" id="PF00753">
    <property type="entry name" value="Lactamase_B"/>
    <property type="match status" value="1"/>
</dbReference>
<dbReference type="RefSeq" id="WP_099516702.1">
    <property type="nucleotide sequence ID" value="NZ_CP016808.1"/>
</dbReference>